<dbReference type="SUPFAM" id="SSF53448">
    <property type="entry name" value="Nucleotide-diphospho-sugar transferases"/>
    <property type="match status" value="1"/>
</dbReference>
<dbReference type="AlphaFoldDB" id="A0A5N0TAF7"/>
<name>A0A5N0TAF7_9GAMM</name>
<evidence type="ECO:0000256" key="4">
    <source>
        <dbReference type="ARBA" id="ARBA00022679"/>
    </source>
</evidence>
<comment type="catalytic activity">
    <reaction evidence="10">
        <text>alpha-D-glucose 1-phosphate + UTP + H(+) = UDP-alpha-D-glucose + diphosphate</text>
        <dbReference type="Rhea" id="RHEA:19889"/>
        <dbReference type="ChEBI" id="CHEBI:15378"/>
        <dbReference type="ChEBI" id="CHEBI:33019"/>
        <dbReference type="ChEBI" id="CHEBI:46398"/>
        <dbReference type="ChEBI" id="CHEBI:58601"/>
        <dbReference type="ChEBI" id="CHEBI:58885"/>
        <dbReference type="EC" id="2.7.7.9"/>
    </reaction>
</comment>
<evidence type="ECO:0000313" key="13">
    <source>
        <dbReference type="Proteomes" id="UP000325372"/>
    </source>
</evidence>
<keyword evidence="5 12" id="KW-0548">Nucleotidyltransferase</keyword>
<dbReference type="Gene3D" id="3.90.550.10">
    <property type="entry name" value="Spore Coat Polysaccharide Biosynthesis Protein SpsA, Chain A"/>
    <property type="match status" value="1"/>
</dbReference>
<dbReference type="InterPro" id="IPR029044">
    <property type="entry name" value="Nucleotide-diphossugar_trans"/>
</dbReference>
<protein>
    <recommendedName>
        <fullName evidence="3">UTP--glucose-1-phosphate uridylyltransferase</fullName>
        <ecNumber evidence="2">2.7.7.9</ecNumber>
    </recommendedName>
    <alternativeName>
        <fullName evidence="6">Alpha-D-glucosyl-1-phosphate uridylyltransferase</fullName>
    </alternativeName>
    <alternativeName>
        <fullName evidence="7">UDP-glucose pyrophosphorylase</fullName>
    </alternativeName>
    <alternativeName>
        <fullName evidence="8">Uridine diphosphoglucose pyrophosphorylase</fullName>
    </alternativeName>
</protein>
<accession>A0A5N0TAF7</accession>
<evidence type="ECO:0000256" key="6">
    <source>
        <dbReference type="ARBA" id="ARBA00031455"/>
    </source>
</evidence>
<reference evidence="12 13" key="1">
    <citation type="submission" date="2019-09" db="EMBL/GenBank/DDBJ databases">
        <title>Wenzhouxiangella sp. Genome sequencing and assembly.</title>
        <authorList>
            <person name="Zhang R."/>
        </authorList>
    </citation>
    <scope>NUCLEOTIDE SEQUENCE [LARGE SCALE GENOMIC DNA]</scope>
    <source>
        <strain evidence="12 13">W260</strain>
    </source>
</reference>
<evidence type="ECO:0000256" key="9">
    <source>
        <dbReference type="ARBA" id="ARBA00037294"/>
    </source>
</evidence>
<keyword evidence="13" id="KW-1185">Reference proteome</keyword>
<dbReference type="CDD" id="cd02541">
    <property type="entry name" value="UGPase_prokaryotic"/>
    <property type="match status" value="1"/>
</dbReference>
<dbReference type="RefSeq" id="WP_150863844.1">
    <property type="nucleotide sequence ID" value="NZ_VYXP01000004.1"/>
</dbReference>
<evidence type="ECO:0000259" key="11">
    <source>
        <dbReference type="Pfam" id="PF00483"/>
    </source>
</evidence>
<evidence type="ECO:0000313" key="12">
    <source>
        <dbReference type="EMBL" id="KAA9132053.1"/>
    </source>
</evidence>
<evidence type="ECO:0000256" key="10">
    <source>
        <dbReference type="ARBA" id="ARBA00048128"/>
    </source>
</evidence>
<dbReference type="PANTHER" id="PTHR43197:SF1">
    <property type="entry name" value="UTP--GLUCOSE-1-PHOSPHATE URIDYLYLTRANSFERASE"/>
    <property type="match status" value="1"/>
</dbReference>
<dbReference type="EC" id="2.7.7.9" evidence="2"/>
<evidence type="ECO:0000256" key="8">
    <source>
        <dbReference type="ARBA" id="ARBA00032341"/>
    </source>
</evidence>
<dbReference type="GO" id="GO:0006011">
    <property type="term" value="P:UDP-alpha-D-glucose metabolic process"/>
    <property type="evidence" value="ECO:0007669"/>
    <property type="project" value="InterPro"/>
</dbReference>
<sequence length="296" mass="31077">MTSTPRAGIPTAVFPVAGLGTRFLPATRAVPKELLPVVDRPLVQYAVHEAVEAGAKTLVFVISHGKESVAEHFRPDPTLEASLQAAGKQALVERLHDILPAGVNVEVAYQPEPLGLGHAVLCAREHVDENAFFSVLLPDDMVLNDGPGALQQMADVHARTGGGVVGVERVDPAMTGSYGIAEVDGGEPPRITSLVEKPAPEDAPSNLGVIGRYILDGRIFSRLQDLGAGAGGEIQLTDAIAGMLGEHPVYAGTLNGTRYDCGNRAGMLKANIDYALANPDLREGLLAHLRGLDLNG</sequence>
<dbReference type="Proteomes" id="UP000325372">
    <property type="component" value="Unassembled WGS sequence"/>
</dbReference>
<dbReference type="EMBL" id="VYXP01000004">
    <property type="protein sequence ID" value="KAA9132053.1"/>
    <property type="molecule type" value="Genomic_DNA"/>
</dbReference>
<comment type="similarity">
    <text evidence="1">Belongs to the UDPGP type 2 family.</text>
</comment>
<feature type="domain" description="Nucleotidyl transferase" evidence="11">
    <location>
        <begin position="17"/>
        <end position="274"/>
    </location>
</feature>
<comment type="caution">
    <text evidence="12">The sequence shown here is derived from an EMBL/GenBank/DDBJ whole genome shotgun (WGS) entry which is preliminary data.</text>
</comment>
<proteinExistence type="inferred from homology"/>
<organism evidence="12 13">
    <name type="scientific">Marinihelvus fidelis</name>
    <dbReference type="NCBI Taxonomy" id="2613842"/>
    <lineage>
        <taxon>Bacteria</taxon>
        <taxon>Pseudomonadati</taxon>
        <taxon>Pseudomonadota</taxon>
        <taxon>Gammaproteobacteria</taxon>
        <taxon>Chromatiales</taxon>
        <taxon>Wenzhouxiangellaceae</taxon>
        <taxon>Marinihelvus</taxon>
    </lineage>
</organism>
<dbReference type="InterPro" id="IPR005771">
    <property type="entry name" value="GalU_uridylyltTrfase_bac/arc"/>
</dbReference>
<evidence type="ECO:0000256" key="7">
    <source>
        <dbReference type="ARBA" id="ARBA00031959"/>
    </source>
</evidence>
<dbReference type="PANTHER" id="PTHR43197">
    <property type="entry name" value="UTP--GLUCOSE-1-PHOSPHATE URIDYLYLTRANSFERASE"/>
    <property type="match status" value="1"/>
</dbReference>
<dbReference type="GO" id="GO:0003983">
    <property type="term" value="F:UTP:glucose-1-phosphate uridylyltransferase activity"/>
    <property type="evidence" value="ECO:0007669"/>
    <property type="project" value="UniProtKB-EC"/>
</dbReference>
<comment type="function">
    <text evidence="9">May play a role in stationary phase survival.</text>
</comment>
<evidence type="ECO:0000256" key="1">
    <source>
        <dbReference type="ARBA" id="ARBA00006890"/>
    </source>
</evidence>
<dbReference type="Pfam" id="PF00483">
    <property type="entry name" value="NTP_transferase"/>
    <property type="match status" value="1"/>
</dbReference>
<evidence type="ECO:0000256" key="2">
    <source>
        <dbReference type="ARBA" id="ARBA00012415"/>
    </source>
</evidence>
<evidence type="ECO:0000256" key="5">
    <source>
        <dbReference type="ARBA" id="ARBA00022695"/>
    </source>
</evidence>
<dbReference type="InterPro" id="IPR005835">
    <property type="entry name" value="NTP_transferase_dom"/>
</dbReference>
<gene>
    <name evidence="12" type="ORF">F3N42_07740</name>
</gene>
<keyword evidence="4 12" id="KW-0808">Transferase</keyword>
<evidence type="ECO:0000256" key="3">
    <source>
        <dbReference type="ARBA" id="ARBA00019048"/>
    </source>
</evidence>